<dbReference type="InterPro" id="IPR036388">
    <property type="entry name" value="WH-like_DNA-bd_sf"/>
</dbReference>
<accession>D3Q671</accession>
<dbReference type="InterPro" id="IPR025246">
    <property type="entry name" value="IS30-like_HTH"/>
</dbReference>
<dbReference type="InterPro" id="IPR000835">
    <property type="entry name" value="HTH_MarR-typ"/>
</dbReference>
<evidence type="ECO:0000313" key="4">
    <source>
        <dbReference type="EMBL" id="ADD42246.1"/>
    </source>
</evidence>
<dbReference type="eggNOG" id="COG2826">
    <property type="taxonomic scope" value="Bacteria"/>
</dbReference>
<sequence>MPGERLTQQDRRHIAAGLRDGLTYAAIARRIGRPTSTVTREVTRNGGPRHYYADRAHRASKHPEPRHRPTPRPARGGVDLGGRDPRTVEQTAAQLTDLFVQTGLSQMVAKVLAALLTTDGGSLTSAELVRRLGVSPASISKAVGYLEGLEMIKRERDPRNRAERYVFDDDAWFRTVMANSRVDALIVTVSARGAQSLGAETPAGSRLDRLSQFLNHVNEDVARSAERWRHVLFPPEP</sequence>
<dbReference type="PANTHER" id="PTHR10948">
    <property type="entry name" value="TRANSPOSASE"/>
    <property type="match status" value="1"/>
</dbReference>
<dbReference type="PANTHER" id="PTHR10948:SF23">
    <property type="entry name" value="TRANSPOSASE INSI FOR INSERTION SEQUENCE ELEMENT IS30A-RELATED"/>
    <property type="match status" value="1"/>
</dbReference>
<evidence type="ECO:0000259" key="2">
    <source>
        <dbReference type="Pfam" id="PF12802"/>
    </source>
</evidence>
<organism evidence="4 5">
    <name type="scientific">Stackebrandtia nassauensis (strain DSM 44728 / CIP 108903 / NRRL B-16338 / NBRC 102104 / LLR-40K-21)</name>
    <dbReference type="NCBI Taxonomy" id="446470"/>
    <lineage>
        <taxon>Bacteria</taxon>
        <taxon>Bacillati</taxon>
        <taxon>Actinomycetota</taxon>
        <taxon>Actinomycetes</taxon>
        <taxon>Glycomycetales</taxon>
        <taxon>Glycomycetaceae</taxon>
        <taxon>Stackebrandtia</taxon>
    </lineage>
</organism>
<dbReference type="RefSeq" id="WP_013017817.1">
    <property type="nucleotide sequence ID" value="NC_013947.1"/>
</dbReference>
<dbReference type="EMBL" id="CP001778">
    <property type="protein sequence ID" value="ADD42246.1"/>
    <property type="molecule type" value="Genomic_DNA"/>
</dbReference>
<dbReference type="SUPFAM" id="SSF46785">
    <property type="entry name" value="Winged helix' DNA-binding domain"/>
    <property type="match status" value="1"/>
</dbReference>
<dbReference type="STRING" id="446470.Snas_2566"/>
<dbReference type="Proteomes" id="UP000000844">
    <property type="component" value="Chromosome"/>
</dbReference>
<dbReference type="GO" id="GO:0032196">
    <property type="term" value="P:transposition"/>
    <property type="evidence" value="ECO:0007669"/>
    <property type="project" value="TreeGrafter"/>
</dbReference>
<evidence type="ECO:0000256" key="1">
    <source>
        <dbReference type="SAM" id="MobiDB-lite"/>
    </source>
</evidence>
<dbReference type="Pfam" id="PF12802">
    <property type="entry name" value="MarR_2"/>
    <property type="match status" value="1"/>
</dbReference>
<protein>
    <submittedName>
        <fullName evidence="4">Transcriptional regulator, MarR family</fullName>
    </submittedName>
</protein>
<dbReference type="OrthoDB" id="4823987at2"/>
<reference evidence="4 5" key="1">
    <citation type="journal article" date="2009" name="Stand. Genomic Sci.">
        <title>Complete genome sequence of Stackebrandtia nassauensis type strain (LLR-40K-21).</title>
        <authorList>
            <person name="Munk C."/>
            <person name="Lapidus A."/>
            <person name="Copeland A."/>
            <person name="Jando M."/>
            <person name="Mayilraj S."/>
            <person name="Glavina Del Rio T."/>
            <person name="Nolan M."/>
            <person name="Chen F."/>
            <person name="Lucas S."/>
            <person name="Tice H."/>
            <person name="Cheng J.F."/>
            <person name="Han C."/>
            <person name="Detter J.C."/>
            <person name="Bruce D."/>
            <person name="Goodwin L."/>
            <person name="Chain P."/>
            <person name="Pitluck S."/>
            <person name="Goker M."/>
            <person name="Ovchinikova G."/>
            <person name="Pati A."/>
            <person name="Ivanova N."/>
            <person name="Mavromatis K."/>
            <person name="Chen A."/>
            <person name="Palaniappan K."/>
            <person name="Land M."/>
            <person name="Hauser L."/>
            <person name="Chang Y.J."/>
            <person name="Jeffries C.D."/>
            <person name="Bristow J."/>
            <person name="Eisen J.A."/>
            <person name="Markowitz V."/>
            <person name="Hugenholtz P."/>
            <person name="Kyrpides N.C."/>
            <person name="Klenk H.P."/>
        </authorList>
    </citation>
    <scope>NUCLEOTIDE SEQUENCE [LARGE SCALE GENOMIC DNA]</scope>
    <source>
        <strain evidence="5">DSM 44728 / CIP 108903 / NRRL B-16338 / NBRC 102104 / LLR-40K-21</strain>
    </source>
</reference>
<dbReference type="KEGG" id="sna:Snas_2566"/>
<keyword evidence="5" id="KW-1185">Reference proteome</keyword>
<dbReference type="GO" id="GO:0003700">
    <property type="term" value="F:DNA-binding transcription factor activity"/>
    <property type="evidence" value="ECO:0007669"/>
    <property type="project" value="InterPro"/>
</dbReference>
<dbReference type="GO" id="GO:0005829">
    <property type="term" value="C:cytosol"/>
    <property type="evidence" value="ECO:0007669"/>
    <property type="project" value="TreeGrafter"/>
</dbReference>
<feature type="domain" description="HTH marR-type" evidence="2">
    <location>
        <begin position="103"/>
        <end position="161"/>
    </location>
</feature>
<dbReference type="InterPro" id="IPR051917">
    <property type="entry name" value="Transposase-Integrase"/>
</dbReference>
<dbReference type="Gene3D" id="1.10.10.10">
    <property type="entry name" value="Winged helix-like DNA-binding domain superfamily/Winged helix DNA-binding domain"/>
    <property type="match status" value="1"/>
</dbReference>
<dbReference type="Pfam" id="PF13936">
    <property type="entry name" value="HTH_38"/>
    <property type="match status" value="1"/>
</dbReference>
<feature type="region of interest" description="Disordered" evidence="1">
    <location>
        <begin position="39"/>
        <end position="84"/>
    </location>
</feature>
<evidence type="ECO:0000313" key="5">
    <source>
        <dbReference type="Proteomes" id="UP000000844"/>
    </source>
</evidence>
<evidence type="ECO:0000259" key="3">
    <source>
        <dbReference type="Pfam" id="PF13936"/>
    </source>
</evidence>
<name>D3Q671_STANL</name>
<dbReference type="eggNOG" id="COG1510">
    <property type="taxonomic scope" value="Bacteria"/>
</dbReference>
<dbReference type="InterPro" id="IPR036390">
    <property type="entry name" value="WH_DNA-bd_sf"/>
</dbReference>
<proteinExistence type="predicted"/>
<dbReference type="HOGENOM" id="CLU_078983_0_0_11"/>
<feature type="domain" description="Transposase IS30-like HTH" evidence="3">
    <location>
        <begin position="4"/>
        <end position="45"/>
    </location>
</feature>
<gene>
    <name evidence="4" type="ordered locus">Snas_2566</name>
</gene>
<feature type="compositionally biased region" description="Basic and acidic residues" evidence="1">
    <location>
        <begin position="51"/>
        <end position="67"/>
    </location>
</feature>
<dbReference type="GO" id="GO:0004803">
    <property type="term" value="F:transposase activity"/>
    <property type="evidence" value="ECO:0007669"/>
    <property type="project" value="TreeGrafter"/>
</dbReference>
<dbReference type="AlphaFoldDB" id="D3Q671"/>